<protein>
    <submittedName>
        <fullName evidence="1">Uncharacterized protein</fullName>
    </submittedName>
</protein>
<reference evidence="1 2" key="1">
    <citation type="submission" date="2013-07" db="EMBL/GenBank/DDBJ databases">
        <title>Completed genome of Sphingomonas sanxanigenens NX02.</title>
        <authorList>
            <person name="Ma T."/>
            <person name="Huang H."/>
            <person name="Wu M."/>
            <person name="Li X."/>
            <person name="Li G."/>
        </authorList>
    </citation>
    <scope>NUCLEOTIDE SEQUENCE [LARGE SCALE GENOMIC DNA]</scope>
    <source>
        <strain evidence="1 2">NX02</strain>
    </source>
</reference>
<dbReference type="AlphaFoldDB" id="W0AHG1"/>
<organism evidence="1 2">
    <name type="scientific">Sphingomonas sanxanigenens DSM 19645 = NX02</name>
    <dbReference type="NCBI Taxonomy" id="1123269"/>
    <lineage>
        <taxon>Bacteria</taxon>
        <taxon>Pseudomonadati</taxon>
        <taxon>Pseudomonadota</taxon>
        <taxon>Alphaproteobacteria</taxon>
        <taxon>Sphingomonadales</taxon>
        <taxon>Sphingomonadaceae</taxon>
        <taxon>Sphingomonas</taxon>
    </lineage>
</organism>
<evidence type="ECO:0000313" key="1">
    <source>
        <dbReference type="EMBL" id="AHE55743.1"/>
    </source>
</evidence>
<dbReference type="HOGENOM" id="CLU_2920419_0_0_5"/>
<dbReference type="KEGG" id="ssan:NX02_20510"/>
<dbReference type="EMBL" id="CP006644">
    <property type="protein sequence ID" value="AHE55743.1"/>
    <property type="molecule type" value="Genomic_DNA"/>
</dbReference>
<dbReference type="Proteomes" id="UP000018851">
    <property type="component" value="Chromosome"/>
</dbReference>
<accession>W0AHG1</accession>
<proteinExistence type="predicted"/>
<sequence>MAARQAAASSFIPIVPRTNERMWSQAMRAAAIGFSTGVVEVRMALSRTSQGEGYSARASII</sequence>
<evidence type="ECO:0000313" key="2">
    <source>
        <dbReference type="Proteomes" id="UP000018851"/>
    </source>
</evidence>
<keyword evidence="2" id="KW-1185">Reference proteome</keyword>
<gene>
    <name evidence="1" type="ORF">NX02_20510</name>
</gene>
<name>W0AHG1_9SPHN</name>